<gene>
    <name evidence="1" type="ORF">LECACI_7A000340</name>
</gene>
<dbReference type="EMBL" id="CAVMBE010000001">
    <property type="protein sequence ID" value="CAK3764196.1"/>
    <property type="molecule type" value="Genomic_DNA"/>
</dbReference>
<dbReference type="AlphaFoldDB" id="A0AAI8YRC4"/>
<comment type="caution">
    <text evidence="1">The sequence shown here is derived from an EMBL/GenBank/DDBJ whole genome shotgun (WGS) entry which is preliminary data.</text>
</comment>
<evidence type="ECO:0000313" key="1">
    <source>
        <dbReference type="EMBL" id="CAK3764196.1"/>
    </source>
</evidence>
<dbReference type="Proteomes" id="UP001296104">
    <property type="component" value="Unassembled WGS sequence"/>
</dbReference>
<name>A0AAI8YRC4_9PEZI</name>
<protein>
    <submittedName>
        <fullName evidence="1">Uncharacterized protein</fullName>
    </submittedName>
</protein>
<organism evidence="1 2">
    <name type="scientific">Lecanosticta acicola</name>
    <dbReference type="NCBI Taxonomy" id="111012"/>
    <lineage>
        <taxon>Eukaryota</taxon>
        <taxon>Fungi</taxon>
        <taxon>Dikarya</taxon>
        <taxon>Ascomycota</taxon>
        <taxon>Pezizomycotina</taxon>
        <taxon>Dothideomycetes</taxon>
        <taxon>Dothideomycetidae</taxon>
        <taxon>Mycosphaerellales</taxon>
        <taxon>Mycosphaerellaceae</taxon>
        <taxon>Lecanosticta</taxon>
    </lineage>
</organism>
<accession>A0AAI8YRC4</accession>
<sequence length="104" mass="11209">MSGFGVLYQWPFSAYSYMQCDPDTLDASLTGLTGDSNWRANRAGGSFGVWSPLTGAQFPWAYSQAVSYPSQAVAQPQAVSYSPRALYGSYGVLDASTGRYRNVG</sequence>
<proteinExistence type="predicted"/>
<keyword evidence="2" id="KW-1185">Reference proteome</keyword>
<evidence type="ECO:0000313" key="2">
    <source>
        <dbReference type="Proteomes" id="UP001296104"/>
    </source>
</evidence>
<reference evidence="1" key="1">
    <citation type="submission" date="2023-11" db="EMBL/GenBank/DDBJ databases">
        <authorList>
            <person name="Alioto T."/>
            <person name="Alioto T."/>
            <person name="Gomez Garrido J."/>
        </authorList>
    </citation>
    <scope>NUCLEOTIDE SEQUENCE</scope>
</reference>